<feature type="transmembrane region" description="Helical" evidence="7">
    <location>
        <begin position="174"/>
        <end position="192"/>
    </location>
</feature>
<gene>
    <name evidence="8" type="ORF">NEF87_003179</name>
</gene>
<dbReference type="Gene3D" id="1.20.1250.20">
    <property type="entry name" value="MFS general substrate transporter like domains"/>
    <property type="match status" value="1"/>
</dbReference>
<dbReference type="CDD" id="cd06173">
    <property type="entry name" value="MFS_MefA_like"/>
    <property type="match status" value="1"/>
</dbReference>
<feature type="transmembrane region" description="Helical" evidence="7">
    <location>
        <begin position="47"/>
        <end position="67"/>
    </location>
</feature>
<proteinExistence type="predicted"/>
<comment type="subcellular location">
    <subcellularLocation>
        <location evidence="1">Cell membrane</location>
        <topology evidence="1">Multi-pass membrane protein</topology>
    </subcellularLocation>
</comment>
<dbReference type="Proteomes" id="UP001208689">
    <property type="component" value="Chromosome"/>
</dbReference>
<dbReference type="EMBL" id="CP104013">
    <property type="protein sequence ID" value="UYP46894.1"/>
    <property type="molecule type" value="Genomic_DNA"/>
</dbReference>
<name>A0ABY6HWF9_9ARCH</name>
<feature type="transmembrane region" description="Helical" evidence="7">
    <location>
        <begin position="313"/>
        <end position="337"/>
    </location>
</feature>
<dbReference type="SUPFAM" id="SSF103473">
    <property type="entry name" value="MFS general substrate transporter"/>
    <property type="match status" value="1"/>
</dbReference>
<dbReference type="Pfam" id="PF07690">
    <property type="entry name" value="MFS_1"/>
    <property type="match status" value="1"/>
</dbReference>
<keyword evidence="5 7" id="KW-1133">Transmembrane helix</keyword>
<sequence length="440" mass="48515">MISYNEVSEKSFQGFIIIFITQFISMIGSMIVSFAVIWYLAESTESSLILSIASIASIVPMIIVSPFSGVIADKFNKNLILIISDATQALATFVLIILFQLNVAELWHILVLLGIRGTCQGFQNPVSVSLTPLMVPEKKIKKINSINQIFNSLINIASPAIGAIAVSTFTIQQIYWLDVFTFIPTAVILFLIRIPSVTNHEKGDKISFKKEFGEGLSYIKESGLTSVFFMFATANFIVVPIFSLFPLLILGHHEGTVTNYSWVEVLFQVGMIGGSILLMSSKRKSTMKSVITSGMFLSVVLIGLALVPQGTWWLFYIACAILGIDLAFIDTQLMSVLQVTIPKELQGRVFASMFTIIKSLNPVGLIIWGIIGEFTPIVAIFIISPAISIIVYFILIKFTTMMHYGESYGNESIAEESSETPVVEAEADLLTDYQTELEAS</sequence>
<keyword evidence="4 7" id="KW-0812">Transmembrane</keyword>
<keyword evidence="9" id="KW-1185">Reference proteome</keyword>
<organism evidence="8 9">
    <name type="scientific">Candidatus Lokiarchaeum ossiferum</name>
    <dbReference type="NCBI Taxonomy" id="2951803"/>
    <lineage>
        <taxon>Archaea</taxon>
        <taxon>Promethearchaeati</taxon>
        <taxon>Promethearchaeota</taxon>
        <taxon>Promethearchaeia</taxon>
        <taxon>Promethearchaeales</taxon>
        <taxon>Promethearchaeaceae</taxon>
        <taxon>Candidatus Lokiarchaeum</taxon>
    </lineage>
</organism>
<evidence type="ECO:0000256" key="3">
    <source>
        <dbReference type="ARBA" id="ARBA00022475"/>
    </source>
</evidence>
<evidence type="ECO:0000256" key="4">
    <source>
        <dbReference type="ARBA" id="ARBA00022692"/>
    </source>
</evidence>
<keyword evidence="2" id="KW-0813">Transport</keyword>
<dbReference type="PANTHER" id="PTHR43266">
    <property type="entry name" value="MACROLIDE-EFFLUX PROTEIN"/>
    <property type="match status" value="1"/>
</dbReference>
<accession>A0ABY6HWF9</accession>
<dbReference type="PANTHER" id="PTHR43266:SF2">
    <property type="entry name" value="MAJOR FACILITATOR SUPERFAMILY (MFS) PROFILE DOMAIN-CONTAINING PROTEIN"/>
    <property type="match status" value="1"/>
</dbReference>
<dbReference type="InterPro" id="IPR036259">
    <property type="entry name" value="MFS_trans_sf"/>
</dbReference>
<reference evidence="8" key="1">
    <citation type="submission" date="2022-09" db="EMBL/GenBank/DDBJ databases">
        <title>Actin cytoskeleton and complex cell architecture in an #Asgard archaeon.</title>
        <authorList>
            <person name="Ponce Toledo R.I."/>
            <person name="Schleper C."/>
            <person name="Rodrigues Oliveira T."/>
            <person name="Wollweber F."/>
            <person name="Xu J."/>
            <person name="Rittmann S."/>
            <person name="Klingl A."/>
            <person name="Pilhofer M."/>
        </authorList>
    </citation>
    <scope>NUCLEOTIDE SEQUENCE</scope>
    <source>
        <strain evidence="8">B-35</strain>
    </source>
</reference>
<feature type="transmembrane region" description="Helical" evidence="7">
    <location>
        <begin position="377"/>
        <end position="395"/>
    </location>
</feature>
<evidence type="ECO:0000313" key="9">
    <source>
        <dbReference type="Proteomes" id="UP001208689"/>
    </source>
</evidence>
<evidence type="ECO:0000256" key="7">
    <source>
        <dbReference type="SAM" id="Phobius"/>
    </source>
</evidence>
<protein>
    <submittedName>
        <fullName evidence="8">Enterobactin exporter EntS</fullName>
    </submittedName>
</protein>
<evidence type="ECO:0000313" key="8">
    <source>
        <dbReference type="EMBL" id="UYP46894.1"/>
    </source>
</evidence>
<evidence type="ECO:0000256" key="2">
    <source>
        <dbReference type="ARBA" id="ARBA00022448"/>
    </source>
</evidence>
<dbReference type="InterPro" id="IPR011701">
    <property type="entry name" value="MFS"/>
</dbReference>
<feature type="transmembrane region" description="Helical" evidence="7">
    <location>
        <begin position="349"/>
        <end position="371"/>
    </location>
</feature>
<evidence type="ECO:0000256" key="5">
    <source>
        <dbReference type="ARBA" id="ARBA00022989"/>
    </source>
</evidence>
<feature type="transmembrane region" description="Helical" evidence="7">
    <location>
        <begin position="260"/>
        <end position="278"/>
    </location>
</feature>
<feature type="transmembrane region" description="Helical" evidence="7">
    <location>
        <begin position="12"/>
        <end position="41"/>
    </location>
</feature>
<evidence type="ECO:0000256" key="1">
    <source>
        <dbReference type="ARBA" id="ARBA00004651"/>
    </source>
</evidence>
<evidence type="ECO:0000256" key="6">
    <source>
        <dbReference type="ARBA" id="ARBA00023136"/>
    </source>
</evidence>
<feature type="transmembrane region" description="Helical" evidence="7">
    <location>
        <begin position="290"/>
        <end position="307"/>
    </location>
</feature>
<feature type="transmembrane region" description="Helical" evidence="7">
    <location>
        <begin position="149"/>
        <end position="168"/>
    </location>
</feature>
<feature type="transmembrane region" description="Helical" evidence="7">
    <location>
        <begin position="227"/>
        <end position="248"/>
    </location>
</feature>
<keyword evidence="6 7" id="KW-0472">Membrane</keyword>
<keyword evidence="3" id="KW-1003">Cell membrane</keyword>